<dbReference type="PANTHER" id="PTHR11567">
    <property type="entry name" value="ACID PHOSPHATASE-RELATED"/>
    <property type="match status" value="1"/>
</dbReference>
<feature type="transmembrane region" description="Helical" evidence="2">
    <location>
        <begin position="20"/>
        <end position="39"/>
    </location>
</feature>
<proteinExistence type="inferred from homology"/>
<dbReference type="Proteomes" id="UP001147695">
    <property type="component" value="Unassembled WGS sequence"/>
</dbReference>
<dbReference type="InterPro" id="IPR000560">
    <property type="entry name" value="His_Pase_clade-2"/>
</dbReference>
<protein>
    <submittedName>
        <fullName evidence="3">Uncharacterized protein</fullName>
    </submittedName>
</protein>
<comment type="similarity">
    <text evidence="1">Belongs to the histidine acid phosphatase family.</text>
</comment>
<evidence type="ECO:0000256" key="2">
    <source>
        <dbReference type="SAM" id="Phobius"/>
    </source>
</evidence>
<accession>A0A9W9QE48</accession>
<keyword evidence="2" id="KW-0812">Transmembrane</keyword>
<comment type="caution">
    <text evidence="3">The sequence shown here is derived from an EMBL/GenBank/DDBJ whole genome shotgun (WGS) entry which is preliminary data.</text>
</comment>
<reference evidence="3" key="1">
    <citation type="submission" date="2022-12" db="EMBL/GenBank/DDBJ databases">
        <authorList>
            <person name="Petersen C."/>
        </authorList>
    </citation>
    <scope>NUCLEOTIDE SEQUENCE</scope>
    <source>
        <strain evidence="3">IBT 35673</strain>
    </source>
</reference>
<reference evidence="3" key="2">
    <citation type="journal article" date="2023" name="IMA Fungus">
        <title>Comparative genomic study of the Penicillium genus elucidates a diverse pangenome and 15 lateral gene transfer events.</title>
        <authorList>
            <person name="Petersen C."/>
            <person name="Sorensen T."/>
            <person name="Nielsen M.R."/>
            <person name="Sondergaard T.E."/>
            <person name="Sorensen J.L."/>
            <person name="Fitzpatrick D.A."/>
            <person name="Frisvad J.C."/>
            <person name="Nielsen K.L."/>
        </authorList>
    </citation>
    <scope>NUCLEOTIDE SEQUENCE</scope>
    <source>
        <strain evidence="3">IBT 35673</strain>
    </source>
</reference>
<dbReference type="InterPro" id="IPR029033">
    <property type="entry name" value="His_PPase_superfam"/>
</dbReference>
<dbReference type="Pfam" id="PF00328">
    <property type="entry name" value="His_Phos_2"/>
    <property type="match status" value="1"/>
</dbReference>
<organism evidence="3 4">
    <name type="scientific">Penicillium brevicompactum</name>
    <dbReference type="NCBI Taxonomy" id="5074"/>
    <lineage>
        <taxon>Eukaryota</taxon>
        <taxon>Fungi</taxon>
        <taxon>Dikarya</taxon>
        <taxon>Ascomycota</taxon>
        <taxon>Pezizomycotina</taxon>
        <taxon>Eurotiomycetes</taxon>
        <taxon>Eurotiomycetidae</taxon>
        <taxon>Eurotiales</taxon>
        <taxon>Aspergillaceae</taxon>
        <taxon>Penicillium</taxon>
    </lineage>
</organism>
<dbReference type="GO" id="GO:0016791">
    <property type="term" value="F:phosphatase activity"/>
    <property type="evidence" value="ECO:0007669"/>
    <property type="project" value="TreeGrafter"/>
</dbReference>
<sequence>MVDTHARVPNVESRLARRMWSFFFIALGLAAVCFEVFIFEDLRRVWFSSPQPVNNMRNLVVLSAAGAALALSPRDTFYPPALNDTVYIANSSIGTYGGIYKADTHGPTRGSPYGTYDYCSMPHPRSEEYELPGALANGSAKGKLVYLEYLQRHQRRTPYNILPGGENQAYHCDNVRPYLYAGPDSASGIQPMPMYARTYQDSTNPFTPGVNGTCQYPQITIGGVEDGFQHGKDLWSVYGKKLGLIPKTPNGRVWFRSSESALTQASAGAVLRGVWPEYKGALPLHQMVSSVDTVNEGYSCAAVSSTLSSLKSTSEWKEHLTVTEELRSKLGSMLGATDSSWQSTFDHFSDNFQGRLCNGYALPCSVSNSSACVTMEMAEKVFRAGDWEWNYYWRTNPDVVKYIQVVEGLFIGEIVSRLQAVQDGKSSLDYSHIFIHDGDIGPILGALGISALRWPAMASNVAFEVWETEESEHSFYARVLYSGHPLRSIHGVLDWIPLSDLIDILSTYVPEDITSLCG</sequence>
<dbReference type="AlphaFoldDB" id="A0A9W9QE48"/>
<evidence type="ECO:0000256" key="1">
    <source>
        <dbReference type="ARBA" id="ARBA00005375"/>
    </source>
</evidence>
<dbReference type="SUPFAM" id="SSF53254">
    <property type="entry name" value="Phosphoglycerate mutase-like"/>
    <property type="match status" value="1"/>
</dbReference>
<dbReference type="Gene3D" id="3.40.50.1240">
    <property type="entry name" value="Phosphoglycerate mutase-like"/>
    <property type="match status" value="1"/>
</dbReference>
<keyword evidence="2" id="KW-0472">Membrane</keyword>
<dbReference type="EMBL" id="JAPZBQ010000005">
    <property type="protein sequence ID" value="KAJ5329467.1"/>
    <property type="molecule type" value="Genomic_DNA"/>
</dbReference>
<keyword evidence="2" id="KW-1133">Transmembrane helix</keyword>
<gene>
    <name evidence="3" type="ORF">N7452_009857</name>
</gene>
<dbReference type="CDD" id="cd07061">
    <property type="entry name" value="HP_HAP_like"/>
    <property type="match status" value="1"/>
</dbReference>
<evidence type="ECO:0000313" key="4">
    <source>
        <dbReference type="Proteomes" id="UP001147695"/>
    </source>
</evidence>
<evidence type="ECO:0000313" key="3">
    <source>
        <dbReference type="EMBL" id="KAJ5329467.1"/>
    </source>
</evidence>
<name>A0A9W9QE48_PENBR</name>
<dbReference type="PANTHER" id="PTHR11567:SF195">
    <property type="entry name" value="ACID PHOSPHATASE, PUTATIVE (AFU_ORTHOLOGUE AFUA_3G14570)-RELATED"/>
    <property type="match status" value="1"/>
</dbReference>
<dbReference type="InterPro" id="IPR050645">
    <property type="entry name" value="Histidine_acid_phosphatase"/>
</dbReference>